<dbReference type="EMBL" id="PGOL01045022">
    <property type="protein sequence ID" value="PKH63836.1"/>
    <property type="molecule type" value="Genomic_DNA"/>
</dbReference>
<reference evidence="1 2" key="1">
    <citation type="submission" date="2017-11" db="EMBL/GenBank/DDBJ databases">
        <title>De-novo sequencing of pomegranate (Punica granatum L.) genome.</title>
        <authorList>
            <person name="Akparov Z."/>
            <person name="Amiraslanov A."/>
            <person name="Hajiyeva S."/>
            <person name="Abbasov M."/>
            <person name="Kaur K."/>
            <person name="Hamwieh A."/>
            <person name="Solovyev V."/>
            <person name="Salamov A."/>
            <person name="Braich B."/>
            <person name="Kosarev P."/>
            <person name="Mahmoud A."/>
            <person name="Hajiyev E."/>
            <person name="Babayeva S."/>
            <person name="Izzatullayeva V."/>
            <person name="Mammadov A."/>
            <person name="Mammadov A."/>
            <person name="Sharifova S."/>
            <person name="Ojaghi J."/>
            <person name="Eynullazada K."/>
            <person name="Bayramov B."/>
            <person name="Abdulazimova A."/>
            <person name="Shahmuradov I."/>
        </authorList>
    </citation>
    <scope>NUCLEOTIDE SEQUENCE [LARGE SCALE GENOMIC DNA]</scope>
    <source>
        <strain evidence="2">cv. AG2017</strain>
        <tissue evidence="1">Leaf</tissue>
    </source>
</reference>
<organism evidence="1 2">
    <name type="scientific">Punica granatum</name>
    <name type="common">Pomegranate</name>
    <dbReference type="NCBI Taxonomy" id="22663"/>
    <lineage>
        <taxon>Eukaryota</taxon>
        <taxon>Viridiplantae</taxon>
        <taxon>Streptophyta</taxon>
        <taxon>Embryophyta</taxon>
        <taxon>Tracheophyta</taxon>
        <taxon>Spermatophyta</taxon>
        <taxon>Magnoliopsida</taxon>
        <taxon>eudicotyledons</taxon>
        <taxon>Gunneridae</taxon>
        <taxon>Pentapetalae</taxon>
        <taxon>rosids</taxon>
        <taxon>malvids</taxon>
        <taxon>Myrtales</taxon>
        <taxon>Lythraceae</taxon>
        <taxon>Punica</taxon>
    </lineage>
</organism>
<accession>A0A2I0GK18</accession>
<sequence>MEPPKEGRVRGVGVEKRELPALSLQGIQIACNSALNIAESDLRKPLFDYLHDPNVKANYCERTLGYILIDEFLYKYGSDGLLLRCISPMKPSIIGRRSSGFASSKLRDANHVKSTLPYIEFRLPNCTLLSSHGRSENGLATQSTKSIMHLQRGIALSS</sequence>
<dbReference type="AlphaFoldDB" id="A0A2I0GK18"/>
<dbReference type="Proteomes" id="UP000233551">
    <property type="component" value="Unassembled WGS sequence"/>
</dbReference>
<protein>
    <submittedName>
        <fullName evidence="1">Uncharacterized protein</fullName>
    </submittedName>
</protein>
<keyword evidence="2" id="KW-1185">Reference proteome</keyword>
<name>A0A2I0GK18_PUNGR</name>
<gene>
    <name evidence="1" type="ORF">CRG98_050253</name>
</gene>
<comment type="caution">
    <text evidence="1">The sequence shown here is derived from an EMBL/GenBank/DDBJ whole genome shotgun (WGS) entry which is preliminary data.</text>
</comment>
<proteinExistence type="predicted"/>
<evidence type="ECO:0000313" key="1">
    <source>
        <dbReference type="EMBL" id="PKH63836.1"/>
    </source>
</evidence>
<evidence type="ECO:0000313" key="2">
    <source>
        <dbReference type="Proteomes" id="UP000233551"/>
    </source>
</evidence>